<reference evidence="2" key="1">
    <citation type="journal article" date="2021" name="Nat. Microbiol.">
        <title>Cocultivation of an ultrasmall environmental parasitic bacterium with lytic ability against bacteria associated with wastewater foams.</title>
        <authorList>
            <person name="Batinovic S."/>
            <person name="Rose J.J.A."/>
            <person name="Ratcliffe J."/>
            <person name="Seviour R.J."/>
            <person name="Petrovski S."/>
        </authorList>
    </citation>
    <scope>NUCLEOTIDE SEQUENCE</scope>
    <source>
        <strain evidence="2">CON44</strain>
    </source>
</reference>
<dbReference type="Pfam" id="PF04230">
    <property type="entry name" value="PS_pyruv_trans"/>
    <property type="match status" value="1"/>
</dbReference>
<organism evidence="2">
    <name type="scientific">Gordonia amarae</name>
    <dbReference type="NCBI Taxonomy" id="36821"/>
    <lineage>
        <taxon>Bacteria</taxon>
        <taxon>Bacillati</taxon>
        <taxon>Actinomycetota</taxon>
        <taxon>Actinomycetes</taxon>
        <taxon>Mycobacteriales</taxon>
        <taxon>Gordoniaceae</taxon>
        <taxon>Gordonia</taxon>
    </lineage>
</organism>
<evidence type="ECO:0000259" key="1">
    <source>
        <dbReference type="Pfam" id="PF04230"/>
    </source>
</evidence>
<accession>A0A857LQV3</accession>
<dbReference type="InterPro" id="IPR007345">
    <property type="entry name" value="Polysacch_pyruvyl_Trfase"/>
</dbReference>
<gene>
    <name evidence="2" type="ORF">GII30_17385</name>
</gene>
<evidence type="ECO:0000313" key="2">
    <source>
        <dbReference type="EMBL" id="QHN40681.1"/>
    </source>
</evidence>
<dbReference type="EMBL" id="CP045810">
    <property type="protein sequence ID" value="QHN40681.1"/>
    <property type="molecule type" value="Genomic_DNA"/>
</dbReference>
<dbReference type="RefSeq" id="WP_005187837.1">
    <property type="nucleotide sequence ID" value="NZ_CP045804.1"/>
</dbReference>
<dbReference type="AlphaFoldDB" id="A0A857LQV3"/>
<sequence length="423" mass="45252">MQIRGVDPAGVVEKLRDPDLVEKLRRREIIYLIAPSGYPNYGDELIARAWLRYLAKERPRATVVLDCHSPGQAALLFRGVHPRALFVDTVWKLTVHAGGLAGDVTGTDGLDPEKPWEWVASAATEFGHAPGLAEGVDLFRRASSVHLLGGGYVNKVWPYQVSLVAAAAALARSTGAPAYATGLGLIPTVGEPALAALREAASAFTVFDVRDTASAAALGDDARLGGDDAWLAWGDRRLLTRRPKPVPGGVTLCIQADLTEDFAAFGQTGVDALAEVVRRTLDAWEVPGSAVTVVEGIPGKDMTVPVKLADRLEGSTSVSFLDIWRRGLPAGRGDTWISTRFHPHLIAAAAGDSGVALVPRPDYYATKHASLADIGSRWTIVDDPEQIPDRPRAGGFTAVDRVRAVDAKRALAAELYGRKRIRG</sequence>
<name>A0A857LQV3_9ACTN</name>
<feature type="domain" description="Polysaccharide pyruvyl transferase" evidence="1">
    <location>
        <begin position="40"/>
        <end position="269"/>
    </location>
</feature>
<keyword evidence="2" id="KW-0808">Transferase</keyword>
<proteinExistence type="predicted"/>
<protein>
    <submittedName>
        <fullName evidence="2">Polysaccharide pyruvyl transferase family protein</fullName>
    </submittedName>
</protein>
<dbReference type="GO" id="GO:0016740">
    <property type="term" value="F:transferase activity"/>
    <property type="evidence" value="ECO:0007669"/>
    <property type="project" value="UniProtKB-KW"/>
</dbReference>